<dbReference type="Proteomes" id="UP000295626">
    <property type="component" value="Unassembled WGS sequence"/>
</dbReference>
<keyword evidence="2" id="KW-0812">Transmembrane</keyword>
<reference evidence="3 4" key="1">
    <citation type="submission" date="2019-02" db="EMBL/GenBank/DDBJ databases">
        <title>Draft genome sequences of novel Actinobacteria.</title>
        <authorList>
            <person name="Sahin N."/>
            <person name="Ay H."/>
            <person name="Saygin H."/>
        </authorList>
    </citation>
    <scope>NUCLEOTIDE SEQUENCE [LARGE SCALE GENOMIC DNA]</scope>
    <source>
        <strain evidence="3 4">JCM 30529</strain>
    </source>
</reference>
<feature type="transmembrane region" description="Helical" evidence="2">
    <location>
        <begin position="133"/>
        <end position="152"/>
    </location>
</feature>
<feature type="compositionally biased region" description="Low complexity" evidence="1">
    <location>
        <begin position="110"/>
        <end position="120"/>
    </location>
</feature>
<keyword evidence="2" id="KW-1133">Transmembrane helix</keyword>
<dbReference type="EMBL" id="SMKE01000293">
    <property type="protein sequence ID" value="TDB95931.1"/>
    <property type="molecule type" value="Genomic_DNA"/>
</dbReference>
<sequence length="161" mass="15963">MRFATTTGYRAVEPGPWRLRLGGPNGPTADTRVTLTPGAVYSLLVLDAERSRLTAELREDARGGAVTPTGGVDTGAGGLALRGGSTPSPGSDAPAAGEPAPPGADTSPPGADGTTTAGDARAGGGAGWPVGTYPVLLGGLVAALAVAGGRALRRRRWRPGR</sequence>
<evidence type="ECO:0000256" key="2">
    <source>
        <dbReference type="SAM" id="Phobius"/>
    </source>
</evidence>
<proteinExistence type="predicted"/>
<organism evidence="3 4">
    <name type="scientific">Micromonospora fluostatini</name>
    <dbReference type="NCBI Taxonomy" id="1629071"/>
    <lineage>
        <taxon>Bacteria</taxon>
        <taxon>Bacillati</taxon>
        <taxon>Actinomycetota</taxon>
        <taxon>Actinomycetes</taxon>
        <taxon>Micromonosporales</taxon>
        <taxon>Micromonosporaceae</taxon>
        <taxon>Micromonospora</taxon>
    </lineage>
</organism>
<gene>
    <name evidence="3" type="ORF">E1091_09780</name>
</gene>
<evidence type="ECO:0000313" key="3">
    <source>
        <dbReference type="EMBL" id="TDB95931.1"/>
    </source>
</evidence>
<feature type="region of interest" description="Disordered" evidence="1">
    <location>
        <begin position="59"/>
        <end position="125"/>
    </location>
</feature>
<evidence type="ECO:0000256" key="1">
    <source>
        <dbReference type="SAM" id="MobiDB-lite"/>
    </source>
</evidence>
<keyword evidence="2" id="KW-0472">Membrane</keyword>
<keyword evidence="4" id="KW-1185">Reference proteome</keyword>
<evidence type="ECO:0008006" key="5">
    <source>
        <dbReference type="Google" id="ProtNLM"/>
    </source>
</evidence>
<name>A0ABY2DHT9_9ACTN</name>
<protein>
    <recommendedName>
        <fullName evidence="5">DUF4397 domain-containing protein</fullName>
    </recommendedName>
</protein>
<feature type="compositionally biased region" description="Gly residues" evidence="1">
    <location>
        <begin position="72"/>
        <end position="81"/>
    </location>
</feature>
<evidence type="ECO:0000313" key="4">
    <source>
        <dbReference type="Proteomes" id="UP000295626"/>
    </source>
</evidence>
<comment type="caution">
    <text evidence="3">The sequence shown here is derived from an EMBL/GenBank/DDBJ whole genome shotgun (WGS) entry which is preliminary data.</text>
</comment>
<feature type="compositionally biased region" description="Low complexity" evidence="1">
    <location>
        <begin position="83"/>
        <end position="98"/>
    </location>
</feature>
<accession>A0ABY2DHT9</accession>